<dbReference type="EMBL" id="BAAABW010000004">
    <property type="protein sequence ID" value="GAA0335381.1"/>
    <property type="molecule type" value="Genomic_DNA"/>
</dbReference>
<reference evidence="1 2" key="1">
    <citation type="journal article" date="2019" name="Int. J. Syst. Evol. Microbiol.">
        <title>The Global Catalogue of Microorganisms (GCM) 10K type strain sequencing project: providing services to taxonomists for standard genome sequencing and annotation.</title>
        <authorList>
            <consortium name="The Broad Institute Genomics Platform"/>
            <consortium name="The Broad Institute Genome Sequencing Center for Infectious Disease"/>
            <person name="Wu L."/>
            <person name="Ma J."/>
        </authorList>
    </citation>
    <scope>NUCLEOTIDE SEQUENCE [LARGE SCALE GENOMIC DNA]</scope>
    <source>
        <strain evidence="1 2">JCM 4565</strain>
    </source>
</reference>
<name>A0ABN0WF50_9ACTN</name>
<gene>
    <name evidence="1" type="ORF">GCM10010319_09180</name>
</gene>
<protein>
    <submittedName>
        <fullName evidence="1">Uncharacterized protein</fullName>
    </submittedName>
</protein>
<comment type="caution">
    <text evidence="1">The sequence shown here is derived from an EMBL/GenBank/DDBJ whole genome shotgun (WGS) entry which is preliminary data.</text>
</comment>
<evidence type="ECO:0000313" key="2">
    <source>
        <dbReference type="Proteomes" id="UP001500063"/>
    </source>
</evidence>
<organism evidence="1 2">
    <name type="scientific">Streptomyces blastmyceticus</name>
    <dbReference type="NCBI Taxonomy" id="68180"/>
    <lineage>
        <taxon>Bacteria</taxon>
        <taxon>Bacillati</taxon>
        <taxon>Actinomycetota</taxon>
        <taxon>Actinomycetes</taxon>
        <taxon>Kitasatosporales</taxon>
        <taxon>Streptomycetaceae</taxon>
        <taxon>Streptomyces</taxon>
    </lineage>
</organism>
<accession>A0ABN0WF50</accession>
<proteinExistence type="predicted"/>
<keyword evidence="2" id="KW-1185">Reference proteome</keyword>
<evidence type="ECO:0000313" key="1">
    <source>
        <dbReference type="EMBL" id="GAA0335381.1"/>
    </source>
</evidence>
<dbReference type="Proteomes" id="UP001500063">
    <property type="component" value="Unassembled WGS sequence"/>
</dbReference>
<sequence length="63" mass="6279">MVIGEAAGDQAGDGRVGDQGQVVAVLFEAAHGEDGDGGAASTLVAGGGLRDQFVHEFSISHQI</sequence>